<dbReference type="PANTHER" id="PTHR42973:SF13">
    <property type="entry name" value="FAD-BINDING PCMH-TYPE DOMAIN-CONTAINING PROTEIN"/>
    <property type="match status" value="1"/>
</dbReference>
<evidence type="ECO:0000256" key="1">
    <source>
        <dbReference type="ARBA" id="ARBA00005466"/>
    </source>
</evidence>
<proteinExistence type="inferred from homology"/>
<dbReference type="Pfam" id="PF01565">
    <property type="entry name" value="FAD_binding_4"/>
    <property type="match status" value="1"/>
</dbReference>
<reference evidence="6" key="1">
    <citation type="submission" date="2021-12" db="EMBL/GenBank/DDBJ databases">
        <authorList>
            <person name="Zaccaron A."/>
            <person name="Stergiopoulos I."/>
        </authorList>
    </citation>
    <scope>NUCLEOTIDE SEQUENCE</scope>
    <source>
        <strain evidence="6">Race5_Kim</strain>
    </source>
</reference>
<protein>
    <submittedName>
        <fullName evidence="6">FAD-dependent monooxygenase sdcF</fullName>
    </submittedName>
</protein>
<gene>
    <name evidence="6" type="ORF">CLAFUR5_05958</name>
</gene>
<dbReference type="KEGG" id="ffu:CLAFUR5_05958"/>
<keyword evidence="6" id="KW-0503">Monooxygenase</keyword>
<keyword evidence="7" id="KW-1185">Reference proteome</keyword>
<dbReference type="AlphaFoldDB" id="A0A9Q8LHY3"/>
<accession>A0A9Q8LHY3</accession>
<reference evidence="6" key="2">
    <citation type="journal article" date="2022" name="Microb. Genom.">
        <title>A chromosome-scale genome assembly of the tomato pathogen Cladosporium fulvum reveals a compartmentalized genome architecture and the presence of a dispensable chromosome.</title>
        <authorList>
            <person name="Zaccaron A.Z."/>
            <person name="Chen L.H."/>
            <person name="Samaras A."/>
            <person name="Stergiopoulos I."/>
        </authorList>
    </citation>
    <scope>NUCLEOTIDE SEQUENCE</scope>
    <source>
        <strain evidence="6">Race5_Kim</strain>
    </source>
</reference>
<evidence type="ECO:0000256" key="2">
    <source>
        <dbReference type="ARBA" id="ARBA00022630"/>
    </source>
</evidence>
<dbReference type="GeneID" id="71985836"/>
<dbReference type="InterPro" id="IPR016169">
    <property type="entry name" value="FAD-bd_PCMH_sub2"/>
</dbReference>
<dbReference type="EMBL" id="CP090167">
    <property type="protein sequence ID" value="UJO17794.1"/>
    <property type="molecule type" value="Genomic_DNA"/>
</dbReference>
<dbReference type="InterPro" id="IPR036318">
    <property type="entry name" value="FAD-bd_PCMH-like_sf"/>
</dbReference>
<dbReference type="GO" id="GO:0050660">
    <property type="term" value="F:flavin adenine dinucleotide binding"/>
    <property type="evidence" value="ECO:0007669"/>
    <property type="project" value="InterPro"/>
</dbReference>
<comment type="similarity">
    <text evidence="1">Belongs to the oxygen-dependent FAD-linked oxidoreductase family.</text>
</comment>
<dbReference type="SUPFAM" id="SSF56176">
    <property type="entry name" value="FAD-binding/transporter-associated domain-like"/>
    <property type="match status" value="1"/>
</dbReference>
<sequence>MAAESGRLSQNLQCAVLSLSNGANASACCIFPRNSHQVAATIQLLNELEVCFQVTTANGPSNEHESIGRTTASICLENINDITPYLSIGAVWLGVGALYGAVYPALERYGWLVPGSRSATTSVGAHILSGGFSWFANELGWTCDQIQEAEIVTPAGRSHRELFRAIKGSCGSLGIITKVKFGLKPAARIHFDTFCYDVEAAPAVFGALQKITDITRAPHAQGYVTATWTQGLHEWMVITHLSDTRGMIAFAELDAFTTIPPATAASRDTKASVAAIANDNEAPQGLRHCQCTLTCQMSADIMSSLFDIAKDWVSNTEMDVRSVFKILFQPLTASHISHGKNSNAFELDERDGPLLVIRAELWWFGEGEDDYFEESLVDLITLWTFQLGTIAARHEFVYPNYAGRHQNPCDSRSEEAKARMEPVRARYDPDKVWERLVVGGRHV</sequence>
<evidence type="ECO:0000256" key="4">
    <source>
        <dbReference type="ARBA" id="ARBA00023002"/>
    </source>
</evidence>
<keyword evidence="2" id="KW-0285">Flavoprotein</keyword>
<keyword evidence="3" id="KW-0274">FAD</keyword>
<dbReference type="GO" id="GO:0004497">
    <property type="term" value="F:monooxygenase activity"/>
    <property type="evidence" value="ECO:0007669"/>
    <property type="project" value="UniProtKB-KW"/>
</dbReference>
<evidence type="ECO:0000313" key="7">
    <source>
        <dbReference type="Proteomes" id="UP000756132"/>
    </source>
</evidence>
<evidence type="ECO:0000256" key="3">
    <source>
        <dbReference type="ARBA" id="ARBA00022827"/>
    </source>
</evidence>
<dbReference type="RefSeq" id="XP_047762160.1">
    <property type="nucleotide sequence ID" value="XM_047905106.1"/>
</dbReference>
<evidence type="ECO:0000313" key="6">
    <source>
        <dbReference type="EMBL" id="UJO17794.1"/>
    </source>
</evidence>
<organism evidence="6 7">
    <name type="scientific">Passalora fulva</name>
    <name type="common">Tomato leaf mold</name>
    <name type="synonym">Cladosporium fulvum</name>
    <dbReference type="NCBI Taxonomy" id="5499"/>
    <lineage>
        <taxon>Eukaryota</taxon>
        <taxon>Fungi</taxon>
        <taxon>Dikarya</taxon>
        <taxon>Ascomycota</taxon>
        <taxon>Pezizomycotina</taxon>
        <taxon>Dothideomycetes</taxon>
        <taxon>Dothideomycetidae</taxon>
        <taxon>Mycosphaerellales</taxon>
        <taxon>Mycosphaerellaceae</taxon>
        <taxon>Fulvia</taxon>
    </lineage>
</organism>
<dbReference type="Gene3D" id="3.30.465.10">
    <property type="match status" value="1"/>
</dbReference>
<feature type="domain" description="FAD linked oxidase N-terminal" evidence="5">
    <location>
        <begin position="28"/>
        <end position="158"/>
    </location>
</feature>
<dbReference type="InterPro" id="IPR006094">
    <property type="entry name" value="Oxid_FAD_bind_N"/>
</dbReference>
<dbReference type="PANTHER" id="PTHR42973">
    <property type="entry name" value="BINDING OXIDOREDUCTASE, PUTATIVE (AFU_ORTHOLOGUE AFUA_1G17690)-RELATED"/>
    <property type="match status" value="1"/>
</dbReference>
<dbReference type="Proteomes" id="UP000756132">
    <property type="component" value="Chromosome 5"/>
</dbReference>
<keyword evidence="4" id="KW-0560">Oxidoreductase</keyword>
<evidence type="ECO:0000259" key="5">
    <source>
        <dbReference type="Pfam" id="PF01565"/>
    </source>
</evidence>
<dbReference type="InterPro" id="IPR050416">
    <property type="entry name" value="FAD-linked_Oxidoreductase"/>
</dbReference>
<dbReference type="OrthoDB" id="415825at2759"/>
<name>A0A9Q8LHY3_PASFU</name>